<accession>A0A6M3L2D9</accession>
<protein>
    <submittedName>
        <fullName evidence="1">Putative terminase</fullName>
    </submittedName>
</protein>
<dbReference type="InterPro" id="IPR027417">
    <property type="entry name" value="P-loop_NTPase"/>
</dbReference>
<dbReference type="Gene3D" id="3.40.50.300">
    <property type="entry name" value="P-loop containing nucleotide triphosphate hydrolases"/>
    <property type="match status" value="1"/>
</dbReference>
<evidence type="ECO:0000313" key="1">
    <source>
        <dbReference type="EMBL" id="QJA88777.1"/>
    </source>
</evidence>
<name>A0A6M3L2D9_9ZZZZ</name>
<organism evidence="1">
    <name type="scientific">viral metagenome</name>
    <dbReference type="NCBI Taxonomy" id="1070528"/>
    <lineage>
        <taxon>unclassified sequences</taxon>
        <taxon>metagenomes</taxon>
        <taxon>organismal metagenomes</taxon>
    </lineage>
</organism>
<reference evidence="1" key="1">
    <citation type="submission" date="2020-03" db="EMBL/GenBank/DDBJ databases">
        <title>The deep terrestrial virosphere.</title>
        <authorList>
            <person name="Holmfeldt K."/>
            <person name="Nilsson E."/>
            <person name="Simone D."/>
            <person name="Lopez-Fernandez M."/>
            <person name="Wu X."/>
            <person name="de Brujin I."/>
            <person name="Lundin D."/>
            <person name="Andersson A."/>
            <person name="Bertilsson S."/>
            <person name="Dopson M."/>
        </authorList>
    </citation>
    <scope>NUCLEOTIDE SEQUENCE</scope>
    <source>
        <strain evidence="1">MM415B02689</strain>
    </source>
</reference>
<gene>
    <name evidence="1" type="ORF">MM415B02689_0011</name>
</gene>
<dbReference type="AlphaFoldDB" id="A0A6M3L2D9"/>
<sequence>MRMEKTKLSVRQTIAWDALHDDTIEDVMYGGAKGGGKSVFLVTWAYSRAKEIISQFNLKPMKYPIPVGFLGRKRGVDFGDTTLETWKKMVPQDLYRIRDQDKEIIIDETVKICFGGLDDEKNVKKFNSAEFAFIGIDQAEELLRDDLALLKGTLRLIIQGKAVTPKVLLTANPAPCFLKDDYILTPIAKSRFIRALPADNPFIDRVAYIARLREAFKHRPELVRAYVEGSWDDIEGSDLIIQYSWVLNAVNRNIIRNSDKRLIVCDVGRFGDDETVIYAFENEKVVDAVTYVHRSTMETAGHCVAMKKKHDSDMIVIDSVGVGGGVVDRLVELKENVFPLNSGEKSDLPEKYLNIRAQMWWEAGQMFYSGVPSIPDDPILKGQLSSVKYKFASGGQIQIESREDIKKRLGNSGDRAVTVVMGLYALKFCKEHEVKSDWRTSYKSRQRQGSAMAA</sequence>
<dbReference type="EMBL" id="MT142803">
    <property type="protein sequence ID" value="QJA88777.1"/>
    <property type="molecule type" value="Genomic_DNA"/>
</dbReference>
<dbReference type="Gene3D" id="3.30.420.240">
    <property type="match status" value="1"/>
</dbReference>
<proteinExistence type="predicted"/>